<protein>
    <recommendedName>
        <fullName evidence="3">Cytoplasmic protein</fullName>
    </recommendedName>
</protein>
<dbReference type="Pfam" id="PF06224">
    <property type="entry name" value="AlkZ-like"/>
    <property type="match status" value="1"/>
</dbReference>
<evidence type="ECO:0000313" key="1">
    <source>
        <dbReference type="EMBL" id="GGB62840.1"/>
    </source>
</evidence>
<dbReference type="PANTHER" id="PTHR30528:SF0">
    <property type="entry name" value="CYTOPLASMIC PROTEIN"/>
    <property type="match status" value="1"/>
</dbReference>
<reference evidence="2" key="1">
    <citation type="journal article" date="2019" name="Int. J. Syst. Evol. Microbiol.">
        <title>The Global Catalogue of Microorganisms (GCM) 10K type strain sequencing project: providing services to taxonomists for standard genome sequencing and annotation.</title>
        <authorList>
            <consortium name="The Broad Institute Genomics Platform"/>
            <consortium name="The Broad Institute Genome Sequencing Center for Infectious Disease"/>
            <person name="Wu L."/>
            <person name="Ma J."/>
        </authorList>
    </citation>
    <scope>NUCLEOTIDE SEQUENCE [LARGE SCALE GENOMIC DNA]</scope>
    <source>
        <strain evidence="2">CGMCC 1.10188</strain>
    </source>
</reference>
<organism evidence="1 2">
    <name type="scientific">Tistrella bauzanensis</name>
    <dbReference type="NCBI Taxonomy" id="657419"/>
    <lineage>
        <taxon>Bacteria</taxon>
        <taxon>Pseudomonadati</taxon>
        <taxon>Pseudomonadota</taxon>
        <taxon>Alphaproteobacteria</taxon>
        <taxon>Geminicoccales</taxon>
        <taxon>Geminicoccaceae</taxon>
        <taxon>Tistrella</taxon>
    </lineage>
</organism>
<dbReference type="PANTHER" id="PTHR30528">
    <property type="entry name" value="CYTOPLASMIC PROTEIN"/>
    <property type="match status" value="1"/>
</dbReference>
<dbReference type="Proteomes" id="UP000603352">
    <property type="component" value="Unassembled WGS sequence"/>
</dbReference>
<sequence>MTVSLIEARRVALRAQGFGGARATGRPGVVKLARAVERLGLLQIDSVNVLARAHYLPLHARLGAYERASLDAASLDARHLFEYWGHEASLIPVAMQPLFRWRMARAADGIGIWRGVAQFGRERQEFIRAVLARIAAEGPMTAGDFDQSARGAGGWWGWGEAKRALEWLFWTGAITTRRRRGGFERLYDLTERVLPAPVMAAPTPAPADAHRALVDVAGRALGIATASDLADYFRLAGADARVAIAELVEAGRLVPVAVEDWRQPAYLHAEAPRPAGVRQDALLAPFDPLVWERDRAERLFGFRYRIEIYVPAEKRVHGYYVLPFLMGEHLAARVDLKADRQGGRLLVRAAHLEPGHQPGRVAERLAERLAVMAGWLGLDQLVVEPVGDFAPALTAAVAAAVAASAPVDAVGVSAR</sequence>
<accession>A0ABQ1JAY5</accession>
<evidence type="ECO:0000313" key="2">
    <source>
        <dbReference type="Proteomes" id="UP000603352"/>
    </source>
</evidence>
<keyword evidence="2" id="KW-1185">Reference proteome</keyword>
<gene>
    <name evidence="1" type="ORF">GCM10011505_49310</name>
</gene>
<proteinExistence type="predicted"/>
<dbReference type="EMBL" id="BMDZ01000123">
    <property type="protein sequence ID" value="GGB62840.1"/>
    <property type="molecule type" value="Genomic_DNA"/>
</dbReference>
<comment type="caution">
    <text evidence="1">The sequence shown here is derived from an EMBL/GenBank/DDBJ whole genome shotgun (WGS) entry which is preliminary data.</text>
</comment>
<name>A0ABQ1JAY5_9PROT</name>
<evidence type="ECO:0008006" key="3">
    <source>
        <dbReference type="Google" id="ProtNLM"/>
    </source>
</evidence>
<dbReference type="RefSeq" id="WP_188583029.1">
    <property type="nucleotide sequence ID" value="NZ_BMDZ01000123.1"/>
</dbReference>
<dbReference type="InterPro" id="IPR009351">
    <property type="entry name" value="AlkZ-like"/>
</dbReference>